<keyword evidence="2" id="KW-0472">Membrane</keyword>
<keyword evidence="2" id="KW-0812">Transmembrane</keyword>
<dbReference type="Proteomes" id="UP001529510">
    <property type="component" value="Unassembled WGS sequence"/>
</dbReference>
<evidence type="ECO:0000256" key="1">
    <source>
        <dbReference type="ARBA" id="ARBA00023157"/>
    </source>
</evidence>
<evidence type="ECO:0000313" key="5">
    <source>
        <dbReference type="Proteomes" id="UP001529510"/>
    </source>
</evidence>
<dbReference type="Gene3D" id="2.40.10.10">
    <property type="entry name" value="Trypsin-like serine proteases"/>
    <property type="match status" value="1"/>
</dbReference>
<organism evidence="4 5">
    <name type="scientific">Cirrhinus mrigala</name>
    <name type="common">Mrigala</name>
    <dbReference type="NCBI Taxonomy" id="683832"/>
    <lineage>
        <taxon>Eukaryota</taxon>
        <taxon>Metazoa</taxon>
        <taxon>Chordata</taxon>
        <taxon>Craniata</taxon>
        <taxon>Vertebrata</taxon>
        <taxon>Euteleostomi</taxon>
        <taxon>Actinopterygii</taxon>
        <taxon>Neopterygii</taxon>
        <taxon>Teleostei</taxon>
        <taxon>Ostariophysi</taxon>
        <taxon>Cypriniformes</taxon>
        <taxon>Cyprinidae</taxon>
        <taxon>Labeoninae</taxon>
        <taxon>Labeonini</taxon>
        <taxon>Cirrhinus</taxon>
    </lineage>
</organism>
<sequence length="141" mass="15975">MLLCARGSVHCLQVNGCKLIKWHKSLWFGNLKPSTEASSSHKSYQIFVSYCYHKLKVTSYGKISVSTGEPIDSLIVFIMIIFSLLLLASLLPQVTCIVNGWETKPHFRPYMVSIQMQEQHICGGFLISDRFVMTAASCRKR</sequence>
<dbReference type="EMBL" id="JAMKFB020000731">
    <property type="protein sequence ID" value="KAL0147671.1"/>
    <property type="molecule type" value="Genomic_DNA"/>
</dbReference>
<dbReference type="Pfam" id="PF00089">
    <property type="entry name" value="Trypsin"/>
    <property type="match status" value="1"/>
</dbReference>
<dbReference type="InterPro" id="IPR001254">
    <property type="entry name" value="Trypsin_dom"/>
</dbReference>
<dbReference type="InterPro" id="IPR043504">
    <property type="entry name" value="Peptidase_S1_PA_chymotrypsin"/>
</dbReference>
<dbReference type="InterPro" id="IPR009003">
    <property type="entry name" value="Peptidase_S1_PA"/>
</dbReference>
<evidence type="ECO:0000259" key="3">
    <source>
        <dbReference type="Pfam" id="PF00089"/>
    </source>
</evidence>
<feature type="domain" description="Peptidase S1" evidence="3">
    <location>
        <begin position="97"/>
        <end position="139"/>
    </location>
</feature>
<keyword evidence="1" id="KW-1015">Disulfide bond</keyword>
<reference evidence="4 5" key="1">
    <citation type="submission" date="2024-05" db="EMBL/GenBank/DDBJ databases">
        <title>Genome sequencing and assembly of Indian major carp, Cirrhinus mrigala (Hamilton, 1822).</title>
        <authorList>
            <person name="Mohindra V."/>
            <person name="Chowdhury L.M."/>
            <person name="Lal K."/>
            <person name="Jena J.K."/>
        </authorList>
    </citation>
    <scope>NUCLEOTIDE SEQUENCE [LARGE SCALE GENOMIC DNA]</scope>
    <source>
        <strain evidence="4">CM1030</strain>
        <tissue evidence="4">Blood</tissue>
    </source>
</reference>
<evidence type="ECO:0000256" key="2">
    <source>
        <dbReference type="SAM" id="Phobius"/>
    </source>
</evidence>
<feature type="transmembrane region" description="Helical" evidence="2">
    <location>
        <begin position="74"/>
        <end position="101"/>
    </location>
</feature>
<dbReference type="PANTHER" id="PTHR24271">
    <property type="entry name" value="KALLIKREIN-RELATED"/>
    <property type="match status" value="1"/>
</dbReference>
<dbReference type="SUPFAM" id="SSF50494">
    <property type="entry name" value="Trypsin-like serine proteases"/>
    <property type="match status" value="1"/>
</dbReference>
<keyword evidence="5" id="KW-1185">Reference proteome</keyword>
<comment type="caution">
    <text evidence="4">The sequence shown here is derived from an EMBL/GenBank/DDBJ whole genome shotgun (WGS) entry which is preliminary data.</text>
</comment>
<dbReference type="PANTHER" id="PTHR24271:SF87">
    <property type="entry name" value="ARGININE ESTERASE-LIKE-RELATED"/>
    <property type="match status" value="1"/>
</dbReference>
<name>A0ABD0MFZ0_CIRMR</name>
<gene>
    <name evidence="4" type="ORF">M9458_057028</name>
</gene>
<evidence type="ECO:0000313" key="4">
    <source>
        <dbReference type="EMBL" id="KAL0147671.1"/>
    </source>
</evidence>
<dbReference type="AlphaFoldDB" id="A0ABD0MFZ0"/>
<accession>A0ABD0MFZ0</accession>
<protein>
    <recommendedName>
        <fullName evidence="3">Peptidase S1 domain-containing protein</fullName>
    </recommendedName>
</protein>
<keyword evidence="2" id="KW-1133">Transmembrane helix</keyword>
<proteinExistence type="predicted"/>